<comment type="caution">
    <text evidence="2">The sequence shown here is derived from an EMBL/GenBank/DDBJ whole genome shotgun (WGS) entry which is preliminary data.</text>
</comment>
<feature type="compositionally biased region" description="Basic residues" evidence="1">
    <location>
        <begin position="108"/>
        <end position="122"/>
    </location>
</feature>
<protein>
    <submittedName>
        <fullName evidence="2">Uncharacterized protein</fullName>
    </submittedName>
</protein>
<dbReference type="AlphaFoldDB" id="A0A7J6LLB4"/>
<accession>A0A7J6LLB4</accession>
<keyword evidence="3" id="KW-1185">Reference proteome</keyword>
<dbReference type="EMBL" id="JAAPAO010000443">
    <property type="protein sequence ID" value="KAF4659701.1"/>
    <property type="molecule type" value="Genomic_DNA"/>
</dbReference>
<feature type="compositionally biased region" description="Basic and acidic residues" evidence="1">
    <location>
        <begin position="123"/>
        <end position="144"/>
    </location>
</feature>
<feature type="compositionally biased region" description="Polar residues" evidence="1">
    <location>
        <begin position="12"/>
        <end position="29"/>
    </location>
</feature>
<evidence type="ECO:0000256" key="1">
    <source>
        <dbReference type="SAM" id="MobiDB-lite"/>
    </source>
</evidence>
<sequence>MTKRDNSEDFLHSTQESAATNQTTSSAGQDLSRRQREAAGTIARSSRKPRRSGRLQIPASSGVADPPHTHGYHTRSQPLSERQLRKAHGNPIPLPKSELSSPSVPIGRKQKGYSRLSAKQKAKKQEAEETRQDRSDRMVRRLEDDNPLDELSMDMKKRLASYLVLKDVFGAQSNGERADIEARVADMLGFSARTVSAWSREYELAERLAETLTLRGKHPKTRSPIVNPEFEDFRQRLRTFVRTEAVGKGGKPNLTIKAITQWINEELDLDHDTGYSERTVSRWLELLDFKVVTVKKTLYVECSKAVSARSEGKLKCVFLTHRSPIHWNNPDTRESPSLSGNPESNNTDLHEADRRAVELYKYVIKANHAEEERVLSKVTDGSCKADRCDWSALTGGSDPADICPAITQIRELFNEATEKLLSLPPITKLNDWIRLPREQQGSQEDVWTPIIPLLKEEALVMREKLRLLLSVDTEESSSCGIQARLLEAMLNATNADPVSEEDAELLKAIYRNHGAPVRVEVEVPFSSLWPHISKENVDPDCELSYFFWRFLA</sequence>
<organism evidence="2 3">
    <name type="scientific">Perkinsus chesapeaki</name>
    <name type="common">Clam parasite</name>
    <name type="synonym">Perkinsus andrewsi</name>
    <dbReference type="NCBI Taxonomy" id="330153"/>
    <lineage>
        <taxon>Eukaryota</taxon>
        <taxon>Sar</taxon>
        <taxon>Alveolata</taxon>
        <taxon>Perkinsozoa</taxon>
        <taxon>Perkinsea</taxon>
        <taxon>Perkinsida</taxon>
        <taxon>Perkinsidae</taxon>
        <taxon>Perkinsus</taxon>
    </lineage>
</organism>
<feature type="region of interest" description="Disordered" evidence="1">
    <location>
        <begin position="1"/>
        <end position="145"/>
    </location>
</feature>
<evidence type="ECO:0000313" key="3">
    <source>
        <dbReference type="Proteomes" id="UP000591131"/>
    </source>
</evidence>
<feature type="region of interest" description="Disordered" evidence="1">
    <location>
        <begin position="328"/>
        <end position="350"/>
    </location>
</feature>
<feature type="compositionally biased region" description="Basic and acidic residues" evidence="1">
    <location>
        <begin position="1"/>
        <end position="11"/>
    </location>
</feature>
<proteinExistence type="predicted"/>
<gene>
    <name evidence="2" type="ORF">FOL47_007477</name>
</gene>
<feature type="compositionally biased region" description="Polar residues" evidence="1">
    <location>
        <begin position="335"/>
        <end position="347"/>
    </location>
</feature>
<reference evidence="2 3" key="1">
    <citation type="submission" date="2020-04" db="EMBL/GenBank/DDBJ databases">
        <title>Perkinsus chesapeaki whole genome sequence.</title>
        <authorList>
            <person name="Bogema D.R."/>
        </authorList>
    </citation>
    <scope>NUCLEOTIDE SEQUENCE [LARGE SCALE GENOMIC DNA]</scope>
    <source>
        <strain evidence="2">ATCC PRA-425</strain>
    </source>
</reference>
<dbReference type="Proteomes" id="UP000591131">
    <property type="component" value="Unassembled WGS sequence"/>
</dbReference>
<evidence type="ECO:0000313" key="2">
    <source>
        <dbReference type="EMBL" id="KAF4659701.1"/>
    </source>
</evidence>
<name>A0A7J6LLB4_PERCH</name>